<evidence type="ECO:0000256" key="2">
    <source>
        <dbReference type="ARBA" id="ARBA00022450"/>
    </source>
</evidence>
<evidence type="ECO:0000313" key="8">
    <source>
        <dbReference type="Proteomes" id="UP000627781"/>
    </source>
</evidence>
<dbReference type="PROSITE" id="PS50075">
    <property type="entry name" value="CARRIER"/>
    <property type="match status" value="2"/>
</dbReference>
<dbReference type="InterPro" id="IPR025110">
    <property type="entry name" value="AMP-bd_C"/>
</dbReference>
<keyword evidence="3" id="KW-0597">Phosphoprotein</keyword>
<dbReference type="Pfam" id="PF07993">
    <property type="entry name" value="NAD_binding_4"/>
    <property type="match status" value="1"/>
</dbReference>
<organism evidence="7 8">
    <name type="scientific">Clostridium cibarium</name>
    <dbReference type="NCBI Taxonomy" id="2762247"/>
    <lineage>
        <taxon>Bacteria</taxon>
        <taxon>Bacillati</taxon>
        <taxon>Bacillota</taxon>
        <taxon>Clostridia</taxon>
        <taxon>Eubacteriales</taxon>
        <taxon>Clostridiaceae</taxon>
        <taxon>Clostridium</taxon>
    </lineage>
</organism>
<dbReference type="Gene3D" id="1.10.1200.10">
    <property type="entry name" value="ACP-like"/>
    <property type="match status" value="2"/>
</dbReference>
<sequence length="2496" mass="287915">MNNIVKKSEITHPQKRIWYNEMLFSNTPMHNIVSKIHIGSNLDVRMLEKAVNLIIKKNDSLRLKFYEESGKLYQYVDEYKFINISFLDFTTYGSSAESKFKEFCINEGVKTLYKQNQLLFKFFIYKINEEDMGICFFIHHLIFDGASCNLLIKQLSTIYQRLYNNEIVDDNVGNSYISFISDERAYLNSEEFKKNKKFWNEKFSNLNEKSLYINPKSAKSKTKLFLLDKSKNEELKRFLNKHKISLNKFFVSVLSIYMSRVLNENDITLAIVCFNRSNVRQRNTMGMFTGTMPLRINIEDKKSFNEFLEYLNVELKNCYHNQKYPYDLLVQDLELNKKRVNSLFKCCVNYYVLESYELEKGSGKFISNKILSQGYTNIPLHIFIKELKKEGNIELEVQYRIEDYTEQQVVQMVKSIGLIASQIINNSNLKISEIQIVSEEEKNIILNEFNNTKRKYPKNKTISELFEKVVDDAKDKIAVTSKGNSLTYGQLNERANQIAFLLRKKGITRNSIVPIICDKSLDTIIGILAIVKSGGAYLAIDEDYPKSRIEYMLEEVNSEVVLGKKNSVDKFDFENSIEIVNYDDEEILNEGTYNLDHINTSEDLIYVMYTSGSTGKPKGVCIKQRNVIRLVKNTNFIEFEEDDKILQTGSIAFDASTFEVWGALLNGKQLFIESKDIILNPELLESYLRKNKITICWFTAPLFNQLCKENINLFRPLRCLLTGGDVVSPIAVSKLKEVNKELIIIDGYGPTENTTFSTTYTVSSSWDKNTQLPIGKPVANSTAYIVDKNNNLLPIGVPGELCVGGDGVAKGYFNKEELTKEKFIENLYIKGEIIYKTGDLAKWMPDGNIVFMGRIDSQVKIRGFRIELQEIETQLLKYSRLKEAIVIDRKDKSGNKYLCAYVVSEERVSLKEIKDFLKKELPNYMIPSYIVQVENIPLNYNGKLDKKALPSPDLSQSNVEFVKPRNEIEQKLMSIWCKIFNINEISIKDNFFELGGNSLTAVNLVSKIHKEFKCPILVTDVFNKPSIEELAEYLDSIKVDKGMINEIEKVEEKKYYEASSVQKRIYAINQVNLNSTNYNIPIAYLIKGNFNKERFEKAICKLINRHETLRTSFHMFDGDIFQKIHSKVDFNVENIKVHSKFDENKINVERFVRPFDLSRAPLIHVSIIEFVDVSILIIDIHHIVSDGVSMSIITKELSSLYNDEKLAGLKFQYKDFSNWQNKLYKNGLLDDQEKYWIHRFEGEIPVINMPSDYKSKSAKSFEGNKIEFEINKTLIQKINKAINSLGVTKFMFYVAAYNVLLYKYSNQEDLIIGIPVAGRTHEDLKNIVGMFVNTLPLRNKVSNDMSFRDFLNEVKENSLKAFENQNYDLKNLVEKVDVKKGDIFNVIFSFQNLNIENLSFNDVQIETYKLKGKGSKFSISMILTEDKEKILGELEYQTSLYKKETMENFVGHYMNILIKVLEDLDRPINNFGVLSKKEENLILNKFNNTKRKYEKNKTIKKLFEEIAEKSKNKTALVSCGERLTYRQLNERANQLGNLLVKNGVSKEDIVAIICDKSVDTIVGILAIIKSGAAYMPIDEDYPEARINYMLKDSKSKMILIKKHQLKKVNLEKIDIKLMDLNSKEIFKESKENLKNINLPNDLVYIIYTSGSTGNPKGVCVENKNLINLVKNPNYIEINDNDKVLQSGSLSFDASVFQIWITLIKGITLHLEDKSLIINGIKLENYINHNKITIMIMPTPLFNEYSESNVGVFKNLRYLMVGGDVLSSKYVSKITKMYKKLKILNGYGPTENTVISTVYEVEEKWDENIAIPIGRPISNSTAYIMDKNNNLLPIGVPGELCVGGDGIARGYLNRKDLTKEKFIENPYVKGEKIYKTGDLAKWLPDGNIHFIGRIDYQVKINGFRIELQEIEAKLLQYSKLKEVAVVDKKDESGNKYLCAYIVREEKVCSKEIKDFLKKEVPSYMIPSYIMQLESMPINSNGKINRKELPIPNLDNFNCKYIAPQNKFEEKISEVWSKVLGIKNVSTDLNFFEIGGNSLKAISVVSRLAKEFSISINDIFKYPTIQELASIIKLKKESLRVNTEWGHDEIAVTEFKEGNQIPKDIKLAYKSYIDDIKRYTDLDLNNETTYKNILLTGATGYVGVNILKELILRTNCKIHLLLRGENIKTAEERIIEKTNFYFGEEFYFKYRNRINILMGNISRDNLGLDIDTYEKLSLEIDCIINSAANVKHYGKYDEFYNINVLGTKNLIDFAKKGLIKDFNQISTISVGSGSIHNKNLVMFSESDIDIGQECDNVYVRSKLEAEKLVEEAGEKLLNTKIFRLGNVTFNYSTGLFQENIIENAFYKNIKAFIKLNCIPKIKEKVFDFSYVDELSKAVVLIFNKTNLNNQVFHIENPKKLSSIDLAELLRIRYKNIEIKNIDEFMSYISFTDKDENLREYIDDVMVHLGLLENNNLTTFITVSNRTNSILKKLGFEWSQLDDEAVKRMLDYCKKVNFL</sequence>
<dbReference type="InterPro" id="IPR000873">
    <property type="entry name" value="AMP-dep_synth/lig_dom"/>
</dbReference>
<name>A0ABR8PU69_9CLOT</name>
<dbReference type="InterPro" id="IPR013120">
    <property type="entry name" value="FAR_NAD-bd"/>
</dbReference>
<keyword evidence="2" id="KW-0596">Phosphopantetheine</keyword>
<dbReference type="NCBIfam" id="TIGR01733">
    <property type="entry name" value="AA-adenyl-dom"/>
    <property type="match status" value="2"/>
</dbReference>
<feature type="domain" description="Carrier" evidence="6">
    <location>
        <begin position="2001"/>
        <end position="2074"/>
    </location>
</feature>
<dbReference type="InterPro" id="IPR020806">
    <property type="entry name" value="PKS_PP-bd"/>
</dbReference>
<dbReference type="PROSITE" id="PS00455">
    <property type="entry name" value="AMP_BINDING"/>
    <property type="match status" value="2"/>
</dbReference>
<feature type="domain" description="Carrier" evidence="6">
    <location>
        <begin position="963"/>
        <end position="1038"/>
    </location>
</feature>
<dbReference type="Pfam" id="PF00501">
    <property type="entry name" value="AMP-binding"/>
    <property type="match status" value="2"/>
</dbReference>
<accession>A0ABR8PU69</accession>
<dbReference type="PANTHER" id="PTHR45527:SF1">
    <property type="entry name" value="FATTY ACID SYNTHASE"/>
    <property type="match status" value="1"/>
</dbReference>
<dbReference type="Gene3D" id="3.40.50.720">
    <property type="entry name" value="NAD(P)-binding Rossmann-like Domain"/>
    <property type="match status" value="1"/>
</dbReference>
<keyword evidence="8" id="KW-1185">Reference proteome</keyword>
<evidence type="ECO:0000256" key="4">
    <source>
        <dbReference type="ARBA" id="ARBA00022598"/>
    </source>
</evidence>
<dbReference type="Proteomes" id="UP000627781">
    <property type="component" value="Unassembled WGS sequence"/>
</dbReference>
<dbReference type="InterPro" id="IPR023213">
    <property type="entry name" value="CAT-like_dom_sf"/>
</dbReference>
<dbReference type="InterPro" id="IPR010071">
    <property type="entry name" value="AA_adenyl_dom"/>
</dbReference>
<dbReference type="Gene3D" id="3.30.559.10">
    <property type="entry name" value="Chloramphenicol acetyltransferase-like domain"/>
    <property type="match status" value="2"/>
</dbReference>
<dbReference type="NCBIfam" id="NF003417">
    <property type="entry name" value="PRK04813.1"/>
    <property type="match status" value="2"/>
</dbReference>
<dbReference type="InterPro" id="IPR036291">
    <property type="entry name" value="NAD(P)-bd_dom_sf"/>
</dbReference>
<dbReference type="Gene3D" id="2.30.38.10">
    <property type="entry name" value="Luciferase, Domain 3"/>
    <property type="match status" value="2"/>
</dbReference>
<reference evidence="7 8" key="1">
    <citation type="submission" date="2020-08" db="EMBL/GenBank/DDBJ databases">
        <title>A Genomic Blueprint of the Chicken Gut Microbiome.</title>
        <authorList>
            <person name="Gilroy R."/>
            <person name="Ravi A."/>
            <person name="Getino M."/>
            <person name="Pursley I."/>
            <person name="Horton D.L."/>
            <person name="Alikhan N.-F."/>
            <person name="Baker D."/>
            <person name="Gharbi K."/>
            <person name="Hall N."/>
            <person name="Watson M."/>
            <person name="Adriaenssens E.M."/>
            <person name="Foster-Nyarko E."/>
            <person name="Jarju S."/>
            <person name="Secka A."/>
            <person name="Antonio M."/>
            <person name="Oren A."/>
            <person name="Chaudhuri R."/>
            <person name="La Ragione R.M."/>
            <person name="Hildebrand F."/>
            <person name="Pallen M.J."/>
        </authorList>
    </citation>
    <scope>NUCLEOTIDE SEQUENCE [LARGE SCALE GENOMIC DNA]</scope>
    <source>
        <strain evidence="7 8">Sa3CVN1</strain>
    </source>
</reference>
<evidence type="ECO:0000256" key="1">
    <source>
        <dbReference type="ARBA" id="ARBA00001957"/>
    </source>
</evidence>
<dbReference type="SUPFAM" id="SSF56801">
    <property type="entry name" value="Acetyl-CoA synthetase-like"/>
    <property type="match status" value="2"/>
</dbReference>
<comment type="cofactor">
    <cofactor evidence="1">
        <name>pantetheine 4'-phosphate</name>
        <dbReference type="ChEBI" id="CHEBI:47942"/>
    </cofactor>
</comment>
<dbReference type="InterPro" id="IPR009081">
    <property type="entry name" value="PP-bd_ACP"/>
</dbReference>
<dbReference type="PANTHER" id="PTHR45527">
    <property type="entry name" value="NONRIBOSOMAL PEPTIDE SYNTHETASE"/>
    <property type="match status" value="1"/>
</dbReference>
<dbReference type="SUPFAM" id="SSF52777">
    <property type="entry name" value="CoA-dependent acyltransferases"/>
    <property type="match status" value="4"/>
</dbReference>
<dbReference type="InterPro" id="IPR020845">
    <property type="entry name" value="AMP-binding_CS"/>
</dbReference>
<dbReference type="Gene3D" id="3.30.559.30">
    <property type="entry name" value="Nonribosomal peptide synthetase, condensation domain"/>
    <property type="match status" value="2"/>
</dbReference>
<dbReference type="SUPFAM" id="SSF51735">
    <property type="entry name" value="NAD(P)-binding Rossmann-fold domains"/>
    <property type="match status" value="1"/>
</dbReference>
<dbReference type="Pfam" id="PF13193">
    <property type="entry name" value="AMP-binding_C"/>
    <property type="match status" value="2"/>
</dbReference>
<proteinExistence type="predicted"/>
<evidence type="ECO:0000256" key="5">
    <source>
        <dbReference type="ARBA" id="ARBA00023194"/>
    </source>
</evidence>
<evidence type="ECO:0000313" key="7">
    <source>
        <dbReference type="EMBL" id="MBD7911728.1"/>
    </source>
</evidence>
<dbReference type="Pfam" id="PF00550">
    <property type="entry name" value="PP-binding"/>
    <property type="match status" value="2"/>
</dbReference>
<dbReference type="CDD" id="cd12117">
    <property type="entry name" value="A_NRPS_Srf_like"/>
    <property type="match status" value="1"/>
</dbReference>
<dbReference type="SMART" id="SM00823">
    <property type="entry name" value="PKS_PP"/>
    <property type="match status" value="2"/>
</dbReference>
<dbReference type="RefSeq" id="WP_191768613.1">
    <property type="nucleotide sequence ID" value="NZ_JACSRA010000014.1"/>
</dbReference>
<protein>
    <submittedName>
        <fullName evidence="7">Amino acid adenylation domain-containing protein</fullName>
    </submittedName>
</protein>
<dbReference type="Pfam" id="PF00668">
    <property type="entry name" value="Condensation"/>
    <property type="match status" value="2"/>
</dbReference>
<dbReference type="InterPro" id="IPR045851">
    <property type="entry name" value="AMP-bd_C_sf"/>
</dbReference>
<dbReference type="Gene3D" id="3.30.300.30">
    <property type="match status" value="2"/>
</dbReference>
<dbReference type="InterPro" id="IPR001242">
    <property type="entry name" value="Condensation_dom"/>
</dbReference>
<dbReference type="Gene3D" id="3.40.50.980">
    <property type="match status" value="4"/>
</dbReference>
<keyword evidence="5" id="KW-0045">Antibiotic biosynthesis</keyword>
<keyword evidence="4" id="KW-0436">Ligase</keyword>
<dbReference type="EMBL" id="JACSRA010000014">
    <property type="protein sequence ID" value="MBD7911728.1"/>
    <property type="molecule type" value="Genomic_DNA"/>
</dbReference>
<evidence type="ECO:0000259" key="6">
    <source>
        <dbReference type="PROSITE" id="PS50075"/>
    </source>
</evidence>
<dbReference type="PROSITE" id="PS00012">
    <property type="entry name" value="PHOSPHOPANTETHEINE"/>
    <property type="match status" value="1"/>
</dbReference>
<dbReference type="InterPro" id="IPR036736">
    <property type="entry name" value="ACP-like_sf"/>
</dbReference>
<comment type="caution">
    <text evidence="7">The sequence shown here is derived from an EMBL/GenBank/DDBJ whole genome shotgun (WGS) entry which is preliminary data.</text>
</comment>
<evidence type="ECO:0000256" key="3">
    <source>
        <dbReference type="ARBA" id="ARBA00022553"/>
    </source>
</evidence>
<dbReference type="CDD" id="cd19531">
    <property type="entry name" value="LCL_NRPS-like"/>
    <property type="match status" value="1"/>
</dbReference>
<dbReference type="SUPFAM" id="SSF47336">
    <property type="entry name" value="ACP-like"/>
    <property type="match status" value="2"/>
</dbReference>
<dbReference type="InterPro" id="IPR006162">
    <property type="entry name" value="Ppantetheine_attach_site"/>
</dbReference>
<gene>
    <name evidence="7" type="ORF">H9661_10195</name>
</gene>